<name>A0A0K9NKG9_ZOSMR</name>
<dbReference type="InterPro" id="IPR040229">
    <property type="entry name" value="At3g27390-like"/>
</dbReference>
<reference evidence="3" key="1">
    <citation type="journal article" date="2016" name="Nature">
        <title>The genome of the seagrass Zostera marina reveals angiosperm adaptation to the sea.</title>
        <authorList>
            <person name="Olsen J.L."/>
            <person name="Rouze P."/>
            <person name="Verhelst B."/>
            <person name="Lin Y.-C."/>
            <person name="Bayer T."/>
            <person name="Collen J."/>
            <person name="Dattolo E."/>
            <person name="De Paoli E."/>
            <person name="Dittami S."/>
            <person name="Maumus F."/>
            <person name="Michel G."/>
            <person name="Kersting A."/>
            <person name="Lauritano C."/>
            <person name="Lohaus R."/>
            <person name="Toepel M."/>
            <person name="Tonon T."/>
            <person name="Vanneste K."/>
            <person name="Amirebrahimi M."/>
            <person name="Brakel J."/>
            <person name="Bostroem C."/>
            <person name="Chovatia M."/>
            <person name="Grimwood J."/>
            <person name="Jenkins J.W."/>
            <person name="Jueterbock A."/>
            <person name="Mraz A."/>
            <person name="Stam W.T."/>
            <person name="Tice H."/>
            <person name="Bornberg-Bauer E."/>
            <person name="Green P.J."/>
            <person name="Pearson G.A."/>
            <person name="Procaccini G."/>
            <person name="Duarte C.M."/>
            <person name="Schmutz J."/>
            <person name="Reusch T.B.H."/>
            <person name="Van de Peer Y."/>
        </authorList>
    </citation>
    <scope>NUCLEOTIDE SEQUENCE [LARGE SCALE GENOMIC DNA]</scope>
    <source>
        <strain evidence="3">cv. Finnish</strain>
    </source>
</reference>
<dbReference type="EMBL" id="LFYR01002184">
    <property type="protein sequence ID" value="KMZ56470.1"/>
    <property type="molecule type" value="Genomic_DNA"/>
</dbReference>
<sequence>LKYRKNQSANSGSITRPSSFRGDKSDQKSPPSRSVSFKSAILDLKPIKVLEYLFKECERHGERLVSEEIITRKDIDDCLKGKDDSKIIGIGLPAYCILQSLLRSIDENSDGLLLSDGTEITTMNRPKETFFEWFFDPLMVIKEQIMSKNLEPDDRAYFTRLVLLLGDPIRLKSLNAECAIENNQKRAEINGFARRLQGITKSISRYPTAKRRFDTLAKILSEKLADKFGRPMGMGNNNSMKRSKSGLIRLFSNNRGAASHMNDNEIQSFDVSHSQLV</sequence>
<proteinExistence type="predicted"/>
<keyword evidence="3" id="KW-1185">Reference proteome</keyword>
<evidence type="ECO:0000313" key="2">
    <source>
        <dbReference type="EMBL" id="KMZ56470.1"/>
    </source>
</evidence>
<feature type="non-terminal residue" evidence="2">
    <location>
        <position position="1"/>
    </location>
</feature>
<dbReference type="OrthoDB" id="1906116at2759"/>
<organism evidence="2 3">
    <name type="scientific">Zostera marina</name>
    <name type="common">Eelgrass</name>
    <dbReference type="NCBI Taxonomy" id="29655"/>
    <lineage>
        <taxon>Eukaryota</taxon>
        <taxon>Viridiplantae</taxon>
        <taxon>Streptophyta</taxon>
        <taxon>Embryophyta</taxon>
        <taxon>Tracheophyta</taxon>
        <taxon>Spermatophyta</taxon>
        <taxon>Magnoliopsida</taxon>
        <taxon>Liliopsida</taxon>
        <taxon>Zosteraceae</taxon>
        <taxon>Zostera</taxon>
    </lineage>
</organism>
<dbReference type="Proteomes" id="UP000036987">
    <property type="component" value="Unassembled WGS sequence"/>
</dbReference>
<dbReference type="PANTHER" id="PTHR31133">
    <property type="entry name" value="MEMBRANE PROTEIN"/>
    <property type="match status" value="1"/>
</dbReference>
<feature type="region of interest" description="Disordered" evidence="1">
    <location>
        <begin position="1"/>
        <end position="34"/>
    </location>
</feature>
<evidence type="ECO:0000256" key="1">
    <source>
        <dbReference type="SAM" id="MobiDB-lite"/>
    </source>
</evidence>
<dbReference type="PANTHER" id="PTHR31133:SF3">
    <property type="entry name" value="TRANSMEMBRANE PROTEIN"/>
    <property type="match status" value="1"/>
</dbReference>
<feature type="compositionally biased region" description="Polar residues" evidence="1">
    <location>
        <begin position="1"/>
        <end position="18"/>
    </location>
</feature>
<dbReference type="AlphaFoldDB" id="A0A0K9NKG9"/>
<gene>
    <name evidence="2" type="ORF">ZOSMA_95G00670</name>
</gene>
<protein>
    <submittedName>
        <fullName evidence="2">Putative membrane protein</fullName>
    </submittedName>
</protein>
<accession>A0A0K9NKG9</accession>
<evidence type="ECO:0000313" key="3">
    <source>
        <dbReference type="Proteomes" id="UP000036987"/>
    </source>
</evidence>
<comment type="caution">
    <text evidence="2">The sequence shown here is derived from an EMBL/GenBank/DDBJ whole genome shotgun (WGS) entry which is preliminary data.</text>
</comment>